<comment type="caution">
    <text evidence="18">The sequence shown here is derived from an EMBL/GenBank/DDBJ whole genome shotgun (WGS) entry which is preliminary data.</text>
</comment>
<dbReference type="EMBL" id="BNCI01000001">
    <property type="protein sequence ID" value="GHF18932.1"/>
    <property type="molecule type" value="Genomic_DNA"/>
</dbReference>
<dbReference type="PANTHER" id="PTHR32552">
    <property type="entry name" value="FERRICHROME IRON RECEPTOR-RELATED"/>
    <property type="match status" value="1"/>
</dbReference>
<evidence type="ECO:0000256" key="2">
    <source>
        <dbReference type="ARBA" id="ARBA00022448"/>
    </source>
</evidence>
<evidence type="ECO:0000259" key="16">
    <source>
        <dbReference type="Pfam" id="PF00593"/>
    </source>
</evidence>
<reference evidence="18" key="1">
    <citation type="journal article" date="2014" name="Int. J. Syst. Evol. Microbiol.">
        <title>Complete genome sequence of Corynebacterium casei LMG S-19264T (=DSM 44701T), isolated from a smear-ripened cheese.</title>
        <authorList>
            <consortium name="US DOE Joint Genome Institute (JGI-PGF)"/>
            <person name="Walter F."/>
            <person name="Albersmeier A."/>
            <person name="Kalinowski J."/>
            <person name="Ruckert C."/>
        </authorList>
    </citation>
    <scope>NUCLEOTIDE SEQUENCE</scope>
    <source>
        <strain evidence="18">KCTC 42590</strain>
    </source>
</reference>
<evidence type="ECO:0000256" key="10">
    <source>
        <dbReference type="ARBA" id="ARBA00023136"/>
    </source>
</evidence>
<evidence type="ECO:0000256" key="8">
    <source>
        <dbReference type="ARBA" id="ARBA00023065"/>
    </source>
</evidence>
<dbReference type="PANTHER" id="PTHR32552:SF81">
    <property type="entry name" value="TONB-DEPENDENT OUTER MEMBRANE RECEPTOR"/>
    <property type="match status" value="1"/>
</dbReference>
<dbReference type="Pfam" id="PF07715">
    <property type="entry name" value="Plug"/>
    <property type="match status" value="1"/>
</dbReference>
<evidence type="ECO:0000256" key="3">
    <source>
        <dbReference type="ARBA" id="ARBA00022452"/>
    </source>
</evidence>
<keyword evidence="8" id="KW-0406">Ion transport</keyword>
<keyword evidence="11 12" id="KW-0998">Cell outer membrane</keyword>
<dbReference type="GO" id="GO:0009279">
    <property type="term" value="C:cell outer membrane"/>
    <property type="evidence" value="ECO:0007669"/>
    <property type="project" value="UniProtKB-SubCell"/>
</dbReference>
<keyword evidence="6 15" id="KW-0732">Signal</keyword>
<evidence type="ECO:0000256" key="13">
    <source>
        <dbReference type="PROSITE-ProRule" id="PRU10144"/>
    </source>
</evidence>
<dbReference type="Proteomes" id="UP000630923">
    <property type="component" value="Unassembled WGS sequence"/>
</dbReference>
<keyword evidence="7" id="KW-0408">Iron</keyword>
<dbReference type="InterPro" id="IPR012910">
    <property type="entry name" value="Plug_dom"/>
</dbReference>
<dbReference type="InterPro" id="IPR039426">
    <property type="entry name" value="TonB-dep_rcpt-like"/>
</dbReference>
<dbReference type="RefSeq" id="WP_191250799.1">
    <property type="nucleotide sequence ID" value="NZ_BNCI01000001.1"/>
</dbReference>
<gene>
    <name evidence="18" type="ORF">GCM10017044_11850</name>
</gene>
<sequence>MGYKALMGCVSLIAISGGVAAQEADSSGGYALEEIVVSATKRVERLVDVPTSVSAVNSDMIENVNARSLDEISNLIPNVTIKGQNGLNSVVSIRGVGSTSRNIGFDTRVGVYIDGVYLGQSPALNQELVDLEQVEVLKGPQGALFGKNTVAGAVNLITKKPGDEFEGKARVRLGNYDTRVLSGMINVPLGDIAALKVSASKSDQDGFVKNLNADSVNGTEMANRDRFSWRAALRVDPTANLNMNFSIDGLDVNENPLFGEPISDPFGTTPVPTGAEPYVVDYWQVPTEDREILGMAGDVTYTMDSGYAVRSITSYRETDFNQVFSATYAPYELLYVDYTDNYDQFTEELQLISPQGERLEFLAGLYYYHQDGSTERYTVPGDAAPAYFPDDRLSSIGDVTTESFAIFGNITYDLTERLELGVGFRYSDETKDVDWELDGSASNAFMIGVADIEDDQKFKDFAPTLTLTYDVTDRMVAYARYAEGYKSGGYNLDYVNQSTFDNFLAAGRTMVDAIKFDKETVKNWELGLKGAALDRRLNVALSVFRTTYNDYQVNQFQDLGEGRTAMTITNAAKVKTTGGELELRYMATEKLTVSGAVGILDGKYVSFPGGAAGGGDASGNKLSAPDFESVVGVDYYDTLGDSDLSLAFHADWTYQSSQYSTIDNISTYPSATGHVFTWGKVGSQNLINSNLMLSNEVQGWSVSLWARNLLGSSKINAYNRDFFGTLNAQYQAPRTYGVTLEYRF</sequence>
<dbReference type="InterPro" id="IPR000531">
    <property type="entry name" value="Beta-barrel_TonB"/>
</dbReference>
<dbReference type="SUPFAM" id="SSF56935">
    <property type="entry name" value="Porins"/>
    <property type="match status" value="1"/>
</dbReference>
<dbReference type="PROSITE" id="PS52016">
    <property type="entry name" value="TONB_DEPENDENT_REC_3"/>
    <property type="match status" value="1"/>
</dbReference>
<feature type="domain" description="TonB-dependent receptor plug" evidence="17">
    <location>
        <begin position="47"/>
        <end position="153"/>
    </location>
</feature>
<evidence type="ECO:0000256" key="14">
    <source>
        <dbReference type="RuleBase" id="RU003357"/>
    </source>
</evidence>
<keyword evidence="2 12" id="KW-0813">Transport</keyword>
<keyword evidence="5 12" id="KW-0812">Transmembrane</keyword>
<evidence type="ECO:0000256" key="7">
    <source>
        <dbReference type="ARBA" id="ARBA00023004"/>
    </source>
</evidence>
<evidence type="ECO:0000256" key="12">
    <source>
        <dbReference type="PROSITE-ProRule" id="PRU01360"/>
    </source>
</evidence>
<dbReference type="Gene3D" id="2.40.170.20">
    <property type="entry name" value="TonB-dependent receptor, beta-barrel domain"/>
    <property type="match status" value="1"/>
</dbReference>
<evidence type="ECO:0000256" key="4">
    <source>
        <dbReference type="ARBA" id="ARBA00022496"/>
    </source>
</evidence>
<evidence type="ECO:0000256" key="11">
    <source>
        <dbReference type="ARBA" id="ARBA00023237"/>
    </source>
</evidence>
<dbReference type="CDD" id="cd01347">
    <property type="entry name" value="ligand_gated_channel"/>
    <property type="match status" value="1"/>
</dbReference>
<evidence type="ECO:0000259" key="17">
    <source>
        <dbReference type="Pfam" id="PF07715"/>
    </source>
</evidence>
<comment type="similarity">
    <text evidence="12 14">Belongs to the TonB-dependent receptor family.</text>
</comment>
<protein>
    <submittedName>
        <fullName evidence="18">TonB-dependent receptor</fullName>
    </submittedName>
</protein>
<comment type="subcellular location">
    <subcellularLocation>
        <location evidence="1 12">Cell outer membrane</location>
        <topology evidence="1 12">Multi-pass membrane protein</topology>
    </subcellularLocation>
</comment>
<accession>A0A919ANQ8</accession>
<name>A0A919ANQ8_9PROT</name>
<proteinExistence type="inferred from homology"/>
<keyword evidence="4" id="KW-0410">Iron transport</keyword>
<keyword evidence="19" id="KW-1185">Reference proteome</keyword>
<feature type="short sequence motif" description="TonB C-terminal box" evidence="13">
    <location>
        <begin position="727"/>
        <end position="744"/>
    </location>
</feature>
<keyword evidence="9 14" id="KW-0798">TonB box</keyword>
<feature type="signal peptide" evidence="15">
    <location>
        <begin position="1"/>
        <end position="21"/>
    </location>
</feature>
<evidence type="ECO:0000256" key="1">
    <source>
        <dbReference type="ARBA" id="ARBA00004571"/>
    </source>
</evidence>
<feature type="chain" id="PRO_5036675111" evidence="15">
    <location>
        <begin position="22"/>
        <end position="744"/>
    </location>
</feature>
<dbReference type="InterPro" id="IPR010917">
    <property type="entry name" value="TonB_rcpt_CS"/>
</dbReference>
<evidence type="ECO:0000313" key="19">
    <source>
        <dbReference type="Proteomes" id="UP000630923"/>
    </source>
</evidence>
<organism evidence="18 19">
    <name type="scientific">Kordiimonas sediminis</name>
    <dbReference type="NCBI Taxonomy" id="1735581"/>
    <lineage>
        <taxon>Bacteria</taxon>
        <taxon>Pseudomonadati</taxon>
        <taxon>Pseudomonadota</taxon>
        <taxon>Alphaproteobacteria</taxon>
        <taxon>Kordiimonadales</taxon>
        <taxon>Kordiimonadaceae</taxon>
        <taxon>Kordiimonas</taxon>
    </lineage>
</organism>
<evidence type="ECO:0000256" key="5">
    <source>
        <dbReference type="ARBA" id="ARBA00022692"/>
    </source>
</evidence>
<dbReference type="Pfam" id="PF00593">
    <property type="entry name" value="TonB_dep_Rec_b-barrel"/>
    <property type="match status" value="1"/>
</dbReference>
<dbReference type="PROSITE" id="PS01156">
    <property type="entry name" value="TONB_DEPENDENT_REC_2"/>
    <property type="match status" value="1"/>
</dbReference>
<evidence type="ECO:0000256" key="6">
    <source>
        <dbReference type="ARBA" id="ARBA00022729"/>
    </source>
</evidence>
<dbReference type="GO" id="GO:0006826">
    <property type="term" value="P:iron ion transport"/>
    <property type="evidence" value="ECO:0007669"/>
    <property type="project" value="UniProtKB-KW"/>
</dbReference>
<keyword evidence="3 12" id="KW-1134">Transmembrane beta strand</keyword>
<feature type="domain" description="TonB-dependent receptor-like beta-barrel" evidence="16">
    <location>
        <begin position="238"/>
        <end position="709"/>
    </location>
</feature>
<keyword evidence="18" id="KW-0675">Receptor</keyword>
<dbReference type="InterPro" id="IPR036942">
    <property type="entry name" value="Beta-barrel_TonB_sf"/>
</dbReference>
<keyword evidence="10 12" id="KW-0472">Membrane</keyword>
<evidence type="ECO:0000313" key="18">
    <source>
        <dbReference type="EMBL" id="GHF18932.1"/>
    </source>
</evidence>
<evidence type="ECO:0000256" key="9">
    <source>
        <dbReference type="ARBA" id="ARBA00023077"/>
    </source>
</evidence>
<evidence type="ECO:0000256" key="15">
    <source>
        <dbReference type="SAM" id="SignalP"/>
    </source>
</evidence>
<dbReference type="AlphaFoldDB" id="A0A919ANQ8"/>
<reference evidence="18" key="2">
    <citation type="submission" date="2020-09" db="EMBL/GenBank/DDBJ databases">
        <authorList>
            <person name="Sun Q."/>
            <person name="Kim S."/>
        </authorList>
    </citation>
    <scope>NUCLEOTIDE SEQUENCE</scope>
    <source>
        <strain evidence="18">KCTC 42590</strain>
    </source>
</reference>